<evidence type="ECO:0000256" key="10">
    <source>
        <dbReference type="ARBA" id="ARBA00023077"/>
    </source>
</evidence>
<keyword evidence="11 14" id="KW-0472">Membrane</keyword>
<gene>
    <name evidence="19" type="primary">bfrF</name>
    <name evidence="19" type="ORF">GCM10007320_58090</name>
</gene>
<dbReference type="InterPro" id="IPR039426">
    <property type="entry name" value="TonB-dep_rcpt-like"/>
</dbReference>
<dbReference type="InterPro" id="IPR012910">
    <property type="entry name" value="Plug_dom"/>
</dbReference>
<dbReference type="Pfam" id="PF00593">
    <property type="entry name" value="TonB_dep_Rec_b-barrel"/>
    <property type="match status" value="1"/>
</dbReference>
<comment type="similarity">
    <text evidence="2 14 15">Belongs to the TonB-dependent receptor family.</text>
</comment>
<keyword evidence="7 16" id="KW-0732">Signal</keyword>
<evidence type="ECO:0000256" key="13">
    <source>
        <dbReference type="ARBA" id="ARBA00023237"/>
    </source>
</evidence>
<evidence type="ECO:0000259" key="18">
    <source>
        <dbReference type="Pfam" id="PF07715"/>
    </source>
</evidence>
<feature type="signal peptide" evidence="16">
    <location>
        <begin position="1"/>
        <end position="19"/>
    </location>
</feature>
<proteinExistence type="inferred from homology"/>
<keyword evidence="4 14" id="KW-1134">Transmembrane beta strand</keyword>
<evidence type="ECO:0000256" key="16">
    <source>
        <dbReference type="SAM" id="SignalP"/>
    </source>
</evidence>
<comment type="caution">
    <text evidence="19">The sequence shown here is derived from an EMBL/GenBank/DDBJ whole genome shotgun (WGS) entry which is preliminary data.</text>
</comment>
<keyword evidence="3 14" id="KW-0813">Transport</keyword>
<dbReference type="PROSITE" id="PS52016">
    <property type="entry name" value="TONB_DEPENDENT_REC_3"/>
    <property type="match status" value="1"/>
</dbReference>
<dbReference type="SUPFAM" id="SSF56935">
    <property type="entry name" value="Porins"/>
    <property type="match status" value="1"/>
</dbReference>
<feature type="domain" description="TonB-dependent receptor plug" evidence="18">
    <location>
        <begin position="60"/>
        <end position="163"/>
    </location>
</feature>
<evidence type="ECO:0000256" key="9">
    <source>
        <dbReference type="ARBA" id="ARBA00023065"/>
    </source>
</evidence>
<evidence type="ECO:0000259" key="17">
    <source>
        <dbReference type="Pfam" id="PF00593"/>
    </source>
</evidence>
<accession>A0ABQ3GBP0</accession>
<evidence type="ECO:0000256" key="2">
    <source>
        <dbReference type="ARBA" id="ARBA00009810"/>
    </source>
</evidence>
<dbReference type="InterPro" id="IPR010105">
    <property type="entry name" value="TonB_sidphr_rcpt"/>
</dbReference>
<evidence type="ECO:0000256" key="1">
    <source>
        <dbReference type="ARBA" id="ARBA00004571"/>
    </source>
</evidence>
<dbReference type="InterPro" id="IPR000531">
    <property type="entry name" value="Beta-barrel_TonB"/>
</dbReference>
<evidence type="ECO:0000256" key="4">
    <source>
        <dbReference type="ARBA" id="ARBA00022452"/>
    </source>
</evidence>
<dbReference type="NCBIfam" id="TIGR01783">
    <property type="entry name" value="TonB-siderophor"/>
    <property type="match status" value="1"/>
</dbReference>
<dbReference type="InterPro" id="IPR036942">
    <property type="entry name" value="Beta-barrel_TonB_sf"/>
</dbReference>
<dbReference type="EMBL" id="BMYK01000032">
    <property type="protein sequence ID" value="GHD00546.1"/>
    <property type="molecule type" value="Genomic_DNA"/>
</dbReference>
<evidence type="ECO:0000256" key="11">
    <source>
        <dbReference type="ARBA" id="ARBA00023136"/>
    </source>
</evidence>
<evidence type="ECO:0000313" key="20">
    <source>
        <dbReference type="Proteomes" id="UP000626210"/>
    </source>
</evidence>
<keyword evidence="5" id="KW-0410">Iron transport</keyword>
<dbReference type="CDD" id="cd01347">
    <property type="entry name" value="ligand_gated_channel"/>
    <property type="match status" value="1"/>
</dbReference>
<evidence type="ECO:0000256" key="14">
    <source>
        <dbReference type="PROSITE-ProRule" id="PRU01360"/>
    </source>
</evidence>
<dbReference type="RefSeq" id="WP_189690370.1">
    <property type="nucleotide sequence ID" value="NZ_BMYK01000032.1"/>
</dbReference>
<dbReference type="PANTHER" id="PTHR32552">
    <property type="entry name" value="FERRICHROME IRON RECEPTOR-RELATED"/>
    <property type="match status" value="1"/>
</dbReference>
<evidence type="ECO:0000256" key="7">
    <source>
        <dbReference type="ARBA" id="ARBA00022729"/>
    </source>
</evidence>
<keyword evidence="20" id="KW-1185">Reference proteome</keyword>
<keyword evidence="6 14" id="KW-0812">Transmembrane</keyword>
<dbReference type="InterPro" id="IPR037066">
    <property type="entry name" value="Plug_dom_sf"/>
</dbReference>
<sequence length="701" mass="75611">MKTASVLLFATAASVPAWAHTGASLPEVKVTAEGETASGPARGFVARRSATGTKTDTALVETPQSITVVTRDQIEAQAADSLDQAFGYSAGITPLSGGSQRRISTSFTVRGFNVTGQAPLYLNGSKFPINSLSGAMELYGFERVELLKGPASILYGQAAPGGIINLVSKRPTATPLREVELQAGSWNRRQAAVDLAGPLTEDGRVGYRITALARNADAMVSGIADDRRLLNAALAWKLTPDTDLTLLAGYNKGKSNYDYGKPYDGTLLPNPNGRIARDLFVGEPGFDHFDTEGKTAGWLLEHRLNEDWTLKQNLLVFDYTADNAYASIASRADAATGLRTVRRDATVRYDTDKGWSLDNQLQGRLRTGPLDHLLLAGLDFSDRDFKRAQRTGTVAALDLYNPVYGSGVNLAATGSRATAAARQLGLYLQDQIKLGTGWVALLGARYDKAHNEGSSVSALGARSASDDRSHAFTPRAGLLYRFDNGLAPYYSYTRSFQPVSGMDHRGRAFRPSEGMQHELGLKYEPPGTRLLVTAAVYELTQTNVTTADLAHPGFSIQTGEVRSRGFELEARASLNRQWDVTAALGAIDARVTRSNTTSLGTRPTSVPRNTASVWVDHRFVLLPGLSAGLGVRRVGAQATTVAGLNVPAFTLLDAALRYETGPWRFALNVKNLGDKNHLADCTYACFYGDERNATLTARYSW</sequence>
<evidence type="ECO:0000256" key="6">
    <source>
        <dbReference type="ARBA" id="ARBA00022692"/>
    </source>
</evidence>
<keyword evidence="9" id="KW-0406">Ion transport</keyword>
<feature type="chain" id="PRO_5045085240" evidence="16">
    <location>
        <begin position="20"/>
        <end position="701"/>
    </location>
</feature>
<feature type="domain" description="TonB-dependent receptor-like beta-barrel" evidence="17">
    <location>
        <begin position="236"/>
        <end position="672"/>
    </location>
</feature>
<evidence type="ECO:0000313" key="19">
    <source>
        <dbReference type="EMBL" id="GHD00546.1"/>
    </source>
</evidence>
<organism evidence="19 20">
    <name type="scientific">Pseudorhodoferax aquiterrae</name>
    <dbReference type="NCBI Taxonomy" id="747304"/>
    <lineage>
        <taxon>Bacteria</taxon>
        <taxon>Pseudomonadati</taxon>
        <taxon>Pseudomonadota</taxon>
        <taxon>Betaproteobacteria</taxon>
        <taxon>Burkholderiales</taxon>
        <taxon>Comamonadaceae</taxon>
    </lineage>
</organism>
<keyword evidence="13 14" id="KW-0998">Cell outer membrane</keyword>
<comment type="subcellular location">
    <subcellularLocation>
        <location evidence="1 14">Cell outer membrane</location>
        <topology evidence="1 14">Multi-pass membrane protein</topology>
    </subcellularLocation>
</comment>
<evidence type="ECO:0000256" key="5">
    <source>
        <dbReference type="ARBA" id="ARBA00022496"/>
    </source>
</evidence>
<evidence type="ECO:0000256" key="15">
    <source>
        <dbReference type="RuleBase" id="RU003357"/>
    </source>
</evidence>
<dbReference type="Gene3D" id="2.40.170.20">
    <property type="entry name" value="TonB-dependent receptor, beta-barrel domain"/>
    <property type="match status" value="1"/>
</dbReference>
<dbReference type="Pfam" id="PF07715">
    <property type="entry name" value="Plug"/>
    <property type="match status" value="1"/>
</dbReference>
<keyword evidence="8" id="KW-0408">Iron</keyword>
<dbReference type="Gene3D" id="2.170.130.10">
    <property type="entry name" value="TonB-dependent receptor, plug domain"/>
    <property type="match status" value="1"/>
</dbReference>
<keyword evidence="10 15" id="KW-0798">TonB box</keyword>
<evidence type="ECO:0000256" key="3">
    <source>
        <dbReference type="ARBA" id="ARBA00022448"/>
    </source>
</evidence>
<keyword evidence="12 19" id="KW-0675">Receptor</keyword>
<reference evidence="20" key="1">
    <citation type="journal article" date="2019" name="Int. J. Syst. Evol. Microbiol.">
        <title>The Global Catalogue of Microorganisms (GCM) 10K type strain sequencing project: providing services to taxonomists for standard genome sequencing and annotation.</title>
        <authorList>
            <consortium name="The Broad Institute Genomics Platform"/>
            <consortium name="The Broad Institute Genome Sequencing Center for Infectious Disease"/>
            <person name="Wu L."/>
            <person name="Ma J."/>
        </authorList>
    </citation>
    <scope>NUCLEOTIDE SEQUENCE [LARGE SCALE GENOMIC DNA]</scope>
    <source>
        <strain evidence="20">KCTC 23314</strain>
    </source>
</reference>
<evidence type="ECO:0000256" key="12">
    <source>
        <dbReference type="ARBA" id="ARBA00023170"/>
    </source>
</evidence>
<dbReference type="PANTHER" id="PTHR32552:SF68">
    <property type="entry name" value="FERRICHROME OUTER MEMBRANE TRANSPORTER_PHAGE RECEPTOR"/>
    <property type="match status" value="1"/>
</dbReference>
<dbReference type="Proteomes" id="UP000626210">
    <property type="component" value="Unassembled WGS sequence"/>
</dbReference>
<evidence type="ECO:0000256" key="8">
    <source>
        <dbReference type="ARBA" id="ARBA00023004"/>
    </source>
</evidence>
<name>A0ABQ3GBP0_9BURK</name>
<protein>
    <submittedName>
        <fullName evidence="19">Ferric siderophore receptor</fullName>
    </submittedName>
</protein>